<evidence type="ECO:0000256" key="4">
    <source>
        <dbReference type="ARBA" id="ARBA00022490"/>
    </source>
</evidence>
<keyword evidence="4 5" id="KW-0963">Cytoplasm</keyword>
<evidence type="ECO:0000313" key="11">
    <source>
        <dbReference type="Proteomes" id="UP000269289"/>
    </source>
</evidence>
<evidence type="ECO:0000313" key="10">
    <source>
        <dbReference type="EMBL" id="RMI04806.1"/>
    </source>
</evidence>
<dbReference type="InterPro" id="IPR036388">
    <property type="entry name" value="WH-like_DNA-bd_sf"/>
</dbReference>
<comment type="similarity">
    <text evidence="2 5">Belongs to the RecX family.</text>
</comment>
<protein>
    <recommendedName>
        <fullName evidence="3 5">Regulatory protein RecX</fullName>
    </recommendedName>
</protein>
<dbReference type="GO" id="GO:0005737">
    <property type="term" value="C:cytoplasm"/>
    <property type="evidence" value="ECO:0007669"/>
    <property type="project" value="UniProtKB-SubCell"/>
</dbReference>
<feature type="domain" description="RecX third three-helical" evidence="8">
    <location>
        <begin position="484"/>
        <end position="530"/>
    </location>
</feature>
<feature type="compositionally biased region" description="Low complexity" evidence="6">
    <location>
        <begin position="232"/>
        <end position="291"/>
    </location>
</feature>
<feature type="compositionally biased region" description="Low complexity" evidence="6">
    <location>
        <begin position="117"/>
        <end position="126"/>
    </location>
</feature>
<dbReference type="InterPro" id="IPR053925">
    <property type="entry name" value="RecX_HTH_3rd"/>
</dbReference>
<dbReference type="HAMAP" id="MF_01114">
    <property type="entry name" value="RecX"/>
    <property type="match status" value="1"/>
</dbReference>
<dbReference type="PANTHER" id="PTHR33602">
    <property type="entry name" value="REGULATORY PROTEIN RECX FAMILY PROTEIN"/>
    <property type="match status" value="1"/>
</dbReference>
<dbReference type="InterPro" id="IPR003783">
    <property type="entry name" value="Regulatory_RecX"/>
</dbReference>
<feature type="domain" description="RecX second three-helical" evidence="7">
    <location>
        <begin position="436"/>
        <end position="477"/>
    </location>
</feature>
<dbReference type="InterPro" id="IPR053926">
    <property type="entry name" value="RecX_HTH_1st"/>
</dbReference>
<dbReference type="PANTHER" id="PTHR33602:SF1">
    <property type="entry name" value="REGULATORY PROTEIN RECX FAMILY PROTEIN"/>
    <property type="match status" value="1"/>
</dbReference>
<dbReference type="OrthoDB" id="5244465at2"/>
<dbReference type="Pfam" id="PF02631">
    <property type="entry name" value="RecX_HTH2"/>
    <property type="match status" value="1"/>
</dbReference>
<feature type="compositionally biased region" description="Basic and acidic residues" evidence="6">
    <location>
        <begin position="197"/>
        <end position="222"/>
    </location>
</feature>
<evidence type="ECO:0000256" key="2">
    <source>
        <dbReference type="ARBA" id="ARBA00009695"/>
    </source>
</evidence>
<feature type="region of interest" description="Disordered" evidence="6">
    <location>
        <begin position="1"/>
        <end position="391"/>
    </location>
</feature>
<feature type="compositionally biased region" description="Low complexity" evidence="6">
    <location>
        <begin position="60"/>
        <end position="101"/>
    </location>
</feature>
<comment type="subcellular location">
    <subcellularLocation>
        <location evidence="1 5">Cytoplasm</location>
    </subcellularLocation>
</comment>
<evidence type="ECO:0000256" key="6">
    <source>
        <dbReference type="SAM" id="MobiDB-lite"/>
    </source>
</evidence>
<name>A0A3M2IYA0_9CELL</name>
<feature type="compositionally biased region" description="Low complexity" evidence="6">
    <location>
        <begin position="141"/>
        <end position="154"/>
    </location>
</feature>
<evidence type="ECO:0000256" key="5">
    <source>
        <dbReference type="HAMAP-Rule" id="MF_01114"/>
    </source>
</evidence>
<sequence length="548" mass="56011">MSTTHDPSRRPTRPGTDGTSPHGRSHAGTSHDEESAWDVPDGGENAWAQPGGPGDGGAAGDSAWSDTDAQSSAWAGAAPTVAGDAAASWTTVAAAASSPSVWDDDAPAPATDWLSAPRRPTTGPGPETDAAPGPPGGVRGAGAARPRAGRVPARSTRRDPEVSGPAGGSRAVDPAVPGRPLEPVADLSPLGGGPDPDVTRIADPAEKRRVADDLRGRLDALHRSVTPGATGTSSAPVASSTRSASSPRTASDARTAADARSASGTRGAAGRASTSAAAGADGGARAASSPGPEGARDAISAPGVSDAPDAPGSEERTPFAAPRTSRPADEAYPDDEHGADHPARVSTRGGRRSGSGRSSSWGGRRRAPASEPPESGSAAADAEPDPEQVARTVALRLLTGAPRSRAQLAEAMARRDVPEDVADRVLDRFTEVGLVDDAAYAEILVRSRHEERGLSRRALAQELRRKGVDDVVAAEALEQVDDDDEESAARALARKKLRATRGLDREVRLRRAYGALGRRGYGGSLVSRVVREELAAEGEDSSDDGPWT</sequence>
<feature type="compositionally biased region" description="Low complexity" evidence="6">
    <location>
        <begin position="372"/>
        <end position="381"/>
    </location>
</feature>
<evidence type="ECO:0000259" key="7">
    <source>
        <dbReference type="Pfam" id="PF02631"/>
    </source>
</evidence>
<keyword evidence="11" id="KW-1185">Reference proteome</keyword>
<proteinExistence type="inferred from homology"/>
<feature type="compositionally biased region" description="Basic and acidic residues" evidence="6">
    <location>
        <begin position="326"/>
        <end position="343"/>
    </location>
</feature>
<evidence type="ECO:0000256" key="1">
    <source>
        <dbReference type="ARBA" id="ARBA00004496"/>
    </source>
</evidence>
<organism evidence="10 11">
    <name type="scientific">Cellulomonas triticagri</name>
    <dbReference type="NCBI Taxonomy" id="2483352"/>
    <lineage>
        <taxon>Bacteria</taxon>
        <taxon>Bacillati</taxon>
        <taxon>Actinomycetota</taxon>
        <taxon>Actinomycetes</taxon>
        <taxon>Micrococcales</taxon>
        <taxon>Cellulomonadaceae</taxon>
        <taxon>Cellulomonas</taxon>
    </lineage>
</organism>
<gene>
    <name evidence="5" type="primary">recX</name>
    <name evidence="10" type="ORF">EBM89_17585</name>
</gene>
<evidence type="ECO:0000256" key="3">
    <source>
        <dbReference type="ARBA" id="ARBA00018111"/>
    </source>
</evidence>
<dbReference type="GO" id="GO:0006282">
    <property type="term" value="P:regulation of DNA repair"/>
    <property type="evidence" value="ECO:0007669"/>
    <property type="project" value="UniProtKB-UniRule"/>
</dbReference>
<comment type="function">
    <text evidence="5">Modulates RecA activity.</text>
</comment>
<dbReference type="Gene3D" id="1.10.10.10">
    <property type="entry name" value="Winged helix-like DNA-binding domain superfamily/Winged helix DNA-binding domain"/>
    <property type="match status" value="3"/>
</dbReference>
<reference evidence="10 11" key="1">
    <citation type="submission" date="2018-10" db="EMBL/GenBank/DDBJ databases">
        <title>Isolation, diversity and antifungal activity of actinobacteria from wheat.</title>
        <authorList>
            <person name="Han C."/>
        </authorList>
    </citation>
    <scope>NUCLEOTIDE SEQUENCE [LARGE SCALE GENOMIC DNA]</scope>
    <source>
        <strain evidence="10 11">NEAU-YY56</strain>
    </source>
</reference>
<feature type="domain" description="RecX first three-helical" evidence="9">
    <location>
        <begin position="390"/>
        <end position="428"/>
    </location>
</feature>
<dbReference type="AlphaFoldDB" id="A0A3M2IYA0"/>
<dbReference type="Pfam" id="PF21982">
    <property type="entry name" value="RecX_HTH1"/>
    <property type="match status" value="1"/>
</dbReference>
<accession>A0A3M2IYA0</accession>
<dbReference type="EMBL" id="RFFI01000129">
    <property type="protein sequence ID" value="RMI04806.1"/>
    <property type="molecule type" value="Genomic_DNA"/>
</dbReference>
<dbReference type="Pfam" id="PF21981">
    <property type="entry name" value="RecX_HTH3"/>
    <property type="match status" value="1"/>
</dbReference>
<evidence type="ECO:0000259" key="9">
    <source>
        <dbReference type="Pfam" id="PF21982"/>
    </source>
</evidence>
<evidence type="ECO:0000259" key="8">
    <source>
        <dbReference type="Pfam" id="PF21981"/>
    </source>
</evidence>
<comment type="caution">
    <text evidence="10">The sequence shown here is derived from an EMBL/GenBank/DDBJ whole genome shotgun (WGS) entry which is preliminary data.</text>
</comment>
<dbReference type="InterPro" id="IPR053924">
    <property type="entry name" value="RecX_HTH_2nd"/>
</dbReference>
<dbReference type="Proteomes" id="UP000269289">
    <property type="component" value="Unassembled WGS sequence"/>
</dbReference>